<gene>
    <name evidence="1" type="ORF">CLV32_4606</name>
</gene>
<name>A0A4R6ICK4_9SPHI</name>
<proteinExistence type="predicted"/>
<keyword evidence="2" id="KW-1185">Reference proteome</keyword>
<reference evidence="1 2" key="1">
    <citation type="submission" date="2019-03" db="EMBL/GenBank/DDBJ databases">
        <title>Genomic Encyclopedia of Archaeal and Bacterial Type Strains, Phase II (KMG-II): from individual species to whole genera.</title>
        <authorList>
            <person name="Goeker M."/>
        </authorList>
    </citation>
    <scope>NUCLEOTIDE SEQUENCE [LARGE SCALE GENOMIC DNA]</scope>
    <source>
        <strain evidence="1 2">DSM 19034</strain>
    </source>
</reference>
<dbReference type="EMBL" id="SNWM01000007">
    <property type="protein sequence ID" value="TDO19366.1"/>
    <property type="molecule type" value="Genomic_DNA"/>
</dbReference>
<evidence type="ECO:0000313" key="2">
    <source>
        <dbReference type="Proteomes" id="UP000295499"/>
    </source>
</evidence>
<organism evidence="1 2">
    <name type="scientific">Pedobacter duraquae</name>
    <dbReference type="NCBI Taxonomy" id="425511"/>
    <lineage>
        <taxon>Bacteria</taxon>
        <taxon>Pseudomonadati</taxon>
        <taxon>Bacteroidota</taxon>
        <taxon>Sphingobacteriia</taxon>
        <taxon>Sphingobacteriales</taxon>
        <taxon>Sphingobacteriaceae</taxon>
        <taxon>Pedobacter</taxon>
    </lineage>
</organism>
<dbReference type="AlphaFoldDB" id="A0A4R6ICK4"/>
<protein>
    <submittedName>
        <fullName evidence="1">Uncharacterized protein</fullName>
    </submittedName>
</protein>
<accession>A0A4R6ICK4</accession>
<dbReference type="Proteomes" id="UP000295499">
    <property type="component" value="Unassembled WGS sequence"/>
</dbReference>
<comment type="caution">
    <text evidence="1">The sequence shown here is derived from an EMBL/GenBank/DDBJ whole genome shotgun (WGS) entry which is preliminary data.</text>
</comment>
<sequence length="190" mass="21936">MNLQVTDRQSFMKVFQTEFNLSIENIEEDYNEKLQSHSYNVQLKNGIDKSEFENRTIRFINSNNKFDESFDIWVNGYGEEIGTSSYCIAINADYDSTYNRDGSENNFGELELEEPYETFNVEIDGKPTHHIVKFLEDDQPVEYVIYVGEEYIGAISPVHDEAGNLRWKGNASLDPLVVKKITNHIQSANL</sequence>
<evidence type="ECO:0000313" key="1">
    <source>
        <dbReference type="EMBL" id="TDO19366.1"/>
    </source>
</evidence>